<dbReference type="InterPro" id="IPR057596">
    <property type="entry name" value="RDRP_core"/>
</dbReference>
<keyword evidence="6 9" id="KW-0943">RNA-mediated gene silencing</keyword>
<keyword evidence="2 9" id="KW-0696">RNA-directed RNA polymerase</keyword>
<evidence type="ECO:0000259" key="14">
    <source>
        <dbReference type="Pfam" id="PF26253"/>
    </source>
</evidence>
<evidence type="ECO:0000256" key="4">
    <source>
        <dbReference type="ARBA" id="ARBA00022695"/>
    </source>
</evidence>
<reference evidence="15 16" key="1">
    <citation type="submission" date="2023-01" db="EMBL/GenBank/DDBJ databases">
        <authorList>
            <person name="Kreplak J."/>
        </authorList>
    </citation>
    <scope>NUCLEOTIDE SEQUENCE [LARGE SCALE GENOMIC DNA]</scope>
</reference>
<feature type="region of interest" description="Disordered" evidence="10">
    <location>
        <begin position="69"/>
        <end position="99"/>
    </location>
</feature>
<comment type="caution">
    <text evidence="15">The sequence shown here is derived from an EMBL/GenBank/DDBJ whole genome shotgun (WGS) entry which is preliminary data.</text>
</comment>
<protein>
    <recommendedName>
        <fullName evidence="9">RNA-dependent RNA polymerase</fullName>
        <ecNumber evidence="9">2.7.7.48</ecNumber>
    </recommendedName>
</protein>
<feature type="domain" description="RDRP C-terminal head" evidence="14">
    <location>
        <begin position="877"/>
        <end position="960"/>
    </location>
</feature>
<evidence type="ECO:0000256" key="8">
    <source>
        <dbReference type="ARBA" id="ARBA00093763"/>
    </source>
</evidence>
<keyword evidence="3 9" id="KW-0808">Transferase</keyword>
<keyword evidence="5 9" id="KW-0694">RNA-binding</keyword>
<dbReference type="Pfam" id="PF05183">
    <property type="entry name" value="RdRP"/>
    <property type="match status" value="1"/>
</dbReference>
<feature type="compositionally biased region" description="Pro residues" evidence="10">
    <location>
        <begin position="73"/>
        <end position="83"/>
    </location>
</feature>
<feature type="domain" description="RDRP core" evidence="11">
    <location>
        <begin position="190"/>
        <end position="829"/>
    </location>
</feature>
<dbReference type="EC" id="2.7.7.48" evidence="9"/>
<evidence type="ECO:0000259" key="12">
    <source>
        <dbReference type="Pfam" id="PF26249"/>
    </source>
</evidence>
<evidence type="ECO:0000313" key="16">
    <source>
        <dbReference type="Proteomes" id="UP001157006"/>
    </source>
</evidence>
<dbReference type="GO" id="GO:0003723">
    <property type="term" value="F:RNA binding"/>
    <property type="evidence" value="ECO:0007669"/>
    <property type="project" value="UniProtKB-KW"/>
</dbReference>
<feature type="domain" description="RDRP3-5 N-terminal" evidence="12">
    <location>
        <begin position="3"/>
        <end position="65"/>
    </location>
</feature>
<dbReference type="Proteomes" id="UP001157006">
    <property type="component" value="Unassembled WGS sequence"/>
</dbReference>
<dbReference type="InterPro" id="IPR058751">
    <property type="entry name" value="RDRP_helical"/>
</dbReference>
<organism evidence="15 16">
    <name type="scientific">Vicia faba</name>
    <name type="common">Broad bean</name>
    <name type="synonym">Faba vulgaris</name>
    <dbReference type="NCBI Taxonomy" id="3906"/>
    <lineage>
        <taxon>Eukaryota</taxon>
        <taxon>Viridiplantae</taxon>
        <taxon>Streptophyta</taxon>
        <taxon>Embryophyta</taxon>
        <taxon>Tracheophyta</taxon>
        <taxon>Spermatophyta</taxon>
        <taxon>Magnoliopsida</taxon>
        <taxon>eudicotyledons</taxon>
        <taxon>Gunneridae</taxon>
        <taxon>Pentapetalae</taxon>
        <taxon>rosids</taxon>
        <taxon>fabids</taxon>
        <taxon>Fabales</taxon>
        <taxon>Fabaceae</taxon>
        <taxon>Papilionoideae</taxon>
        <taxon>50 kb inversion clade</taxon>
        <taxon>NPAAA clade</taxon>
        <taxon>Hologalegina</taxon>
        <taxon>IRL clade</taxon>
        <taxon>Fabeae</taxon>
        <taxon>Vicia</taxon>
    </lineage>
</organism>
<evidence type="ECO:0000259" key="11">
    <source>
        <dbReference type="Pfam" id="PF05183"/>
    </source>
</evidence>
<evidence type="ECO:0000259" key="13">
    <source>
        <dbReference type="Pfam" id="PF26252"/>
    </source>
</evidence>
<dbReference type="InterPro" id="IPR058752">
    <property type="entry name" value="RDRP_C_head"/>
</dbReference>
<keyword evidence="16" id="KW-1185">Reference proteome</keyword>
<dbReference type="PANTHER" id="PTHR23079:SF55">
    <property type="entry name" value="RNA-DIRECTED RNA POLYMERASE"/>
    <property type="match status" value="1"/>
</dbReference>
<feature type="domain" description="RDRP helical" evidence="13">
    <location>
        <begin position="102"/>
        <end position="158"/>
    </location>
</feature>
<feature type="compositionally biased region" description="Low complexity" evidence="10">
    <location>
        <begin position="84"/>
        <end position="99"/>
    </location>
</feature>
<keyword evidence="4 9" id="KW-0548">Nucleotidyltransferase</keyword>
<proteinExistence type="inferred from homology"/>
<accession>A0AAV0YG74</accession>
<dbReference type="EMBL" id="CATIWC010002359">
    <property type="protein sequence ID" value="CAI8584774.1"/>
    <property type="molecule type" value="Genomic_DNA"/>
</dbReference>
<evidence type="ECO:0000313" key="15">
    <source>
        <dbReference type="EMBL" id="CAI8584774.1"/>
    </source>
</evidence>
<evidence type="ECO:0000256" key="5">
    <source>
        <dbReference type="ARBA" id="ARBA00022884"/>
    </source>
</evidence>
<evidence type="ECO:0000256" key="7">
    <source>
        <dbReference type="ARBA" id="ARBA00048744"/>
    </source>
</evidence>
<dbReference type="Pfam" id="PF26253">
    <property type="entry name" value="RdRP_head"/>
    <property type="match status" value="1"/>
</dbReference>
<dbReference type="InterPro" id="IPR007855">
    <property type="entry name" value="RDRP"/>
</dbReference>
<evidence type="ECO:0000256" key="2">
    <source>
        <dbReference type="ARBA" id="ARBA00022484"/>
    </source>
</evidence>
<dbReference type="Pfam" id="PF26249">
    <property type="entry name" value="4HB_RdRP3_N"/>
    <property type="match status" value="1"/>
</dbReference>
<dbReference type="Pfam" id="PF26252">
    <property type="entry name" value="RdRP_helical"/>
    <property type="match status" value="1"/>
</dbReference>
<comment type="similarity">
    <text evidence="1 9">Belongs to the RdRP family.</text>
</comment>
<comment type="catalytic activity">
    <reaction evidence="7 9">
        <text>RNA(n) + a ribonucleoside 5'-triphosphate = RNA(n+1) + diphosphate</text>
        <dbReference type="Rhea" id="RHEA:21248"/>
        <dbReference type="Rhea" id="RHEA-COMP:14527"/>
        <dbReference type="Rhea" id="RHEA-COMP:17342"/>
        <dbReference type="ChEBI" id="CHEBI:33019"/>
        <dbReference type="ChEBI" id="CHEBI:61557"/>
        <dbReference type="ChEBI" id="CHEBI:140395"/>
        <dbReference type="EC" id="2.7.7.48"/>
    </reaction>
</comment>
<dbReference type="GO" id="GO:0030422">
    <property type="term" value="P:siRNA processing"/>
    <property type="evidence" value="ECO:0007669"/>
    <property type="project" value="TreeGrafter"/>
</dbReference>
<dbReference type="PANTHER" id="PTHR23079">
    <property type="entry name" value="RNA-DEPENDENT RNA POLYMERASE"/>
    <property type="match status" value="1"/>
</dbReference>
<dbReference type="AlphaFoldDB" id="A0AAV0YG74"/>
<dbReference type="GO" id="GO:0031380">
    <property type="term" value="C:nuclear RNA-directed RNA polymerase complex"/>
    <property type="evidence" value="ECO:0007669"/>
    <property type="project" value="TreeGrafter"/>
</dbReference>
<evidence type="ECO:0000256" key="9">
    <source>
        <dbReference type="RuleBase" id="RU363098"/>
    </source>
</evidence>
<comment type="function">
    <text evidence="8 9">Probably involved in the RNA silencing pathway and required for the generation of small interfering RNAs (siRNAs).</text>
</comment>
<dbReference type="GO" id="GO:0003968">
    <property type="term" value="F:RNA-directed RNA polymerase activity"/>
    <property type="evidence" value="ECO:0007669"/>
    <property type="project" value="UniProtKB-KW"/>
</dbReference>
<sequence length="974" mass="109981">MVSLPPSVENLVEQIRIKQSQPQLDPLAKRRLAAIGEQQALDLLKQISNSKIENLNGFVMFMLKQPPYSLSPSKPPTPSPSPSPSRLFPSPSPSPSTSSSGVLTALGELEFRKSFLLLSYAGGRSIEDVVSAEYVRSLKDLPMKFFENEIWEAVGKECVDRPSDRQLYNEWDSGRTPIYQCYVSANGSLRFKGPILQHTRTHLQKSLGDDNVLLVKFADPHTGKKSKTSVQEAANHYGKFGKEGIRVGLRLYRFFVFKDGGKEEKNKDSTTSSVKCYFVRTESYCSADERASYLLSNRTMFESRSLFMHAHMLPNIDKYMARFSLILSKTFKLNIDLATVNVQTIPDEQCQDGNGIPVYHNEKPCILTDGTGFISEDLAVLCPNNIAAGTNLNNTYIKDISNLVELGDTSKAMGETTLSTHQPPLLIQCRLFHMGCALKGTLLVNKKLPPRTIQVRPSMIKVETDPNLSNTRSLNSVEVVTTSHKPNKSYLSKYLIALLSYGGVPNEFFMDLLKNNLEDSDHIYTNKRAALRVSVNHGEMDEYNAAGMILCGIPLDEPFLQHYLSRLVKAEKKNLGGGKLYLEDCFYVMGTVDPTENHCLKENQVCIIHENGQITGDVLVYRNPGLHFGDIHIMQATHVKGLESYVGHGKYAIFFPRVGPRSVADEIAGGDFDGDMYWVSKNPQLLQYFKKSAPWIESSPCNSVRLSSSVKKPSELLDVELEEELFKLYLENRFQSSNTVGIAADSWMALIDRLLILRNDRTEEREQRQVTENILKLIDIYYDALDAPKKGGAKIQVPNDLIVEMYPHYMEKDRSFTSTSILGSIYDEVGRWLTTDTSGNEIRKLPCFDVEIPVHCTKKWEALYKEYLNDMRIACSDTSKSKNEEATQVNKIYKQKFDDYANIEDRSKNISDIYIEALALYHVTYDYAIKVKEVARCGFVWKVAGSVLIRFYAEQQYQKTLICNPSVLREIFGS</sequence>
<evidence type="ECO:0000256" key="6">
    <source>
        <dbReference type="ARBA" id="ARBA00023158"/>
    </source>
</evidence>
<evidence type="ECO:0000256" key="3">
    <source>
        <dbReference type="ARBA" id="ARBA00022679"/>
    </source>
</evidence>
<dbReference type="InterPro" id="IPR058697">
    <property type="entry name" value="RDRP3-5_N"/>
</dbReference>
<name>A0AAV0YG74_VICFA</name>
<evidence type="ECO:0000256" key="1">
    <source>
        <dbReference type="ARBA" id="ARBA00005762"/>
    </source>
</evidence>
<gene>
    <name evidence="15" type="ORF">VFH_U091960</name>
</gene>
<evidence type="ECO:0000256" key="10">
    <source>
        <dbReference type="SAM" id="MobiDB-lite"/>
    </source>
</evidence>